<reference evidence="6" key="1">
    <citation type="submission" date="2024-06" db="EMBL/GenBank/DDBJ databases">
        <title>Methylostella associata gen. nov., sp. nov., a novel Ancalomicrobiaceae-affiliated facultatively methylotrophic bacteria that feed on methanotrophs of the genus Methylococcus.</title>
        <authorList>
            <person name="Saltykova V."/>
            <person name="Danilova O.V."/>
            <person name="Oshkin I.Y."/>
            <person name="Belova S.E."/>
            <person name="Pimenov N.V."/>
            <person name="Dedysh S.N."/>
        </authorList>
    </citation>
    <scope>NUCLEOTIDE SEQUENCE</scope>
    <source>
        <strain evidence="6">S20</strain>
    </source>
</reference>
<dbReference type="GO" id="GO:0008654">
    <property type="term" value="P:phospholipid biosynthetic process"/>
    <property type="evidence" value="ECO:0007669"/>
    <property type="project" value="InterPro"/>
</dbReference>
<accession>A0AAU7X5P6</accession>
<dbReference type="NCBIfam" id="TIGR00147">
    <property type="entry name" value="YegS/Rv2252/BmrU family lipid kinase"/>
    <property type="match status" value="1"/>
</dbReference>
<dbReference type="EC" id="2.7.1.-" evidence="6"/>
<evidence type="ECO:0000256" key="4">
    <source>
        <dbReference type="ARBA" id="ARBA00022840"/>
    </source>
</evidence>
<dbReference type="EMBL" id="CP158568">
    <property type="protein sequence ID" value="XBY43022.1"/>
    <property type="molecule type" value="Genomic_DNA"/>
</dbReference>
<keyword evidence="4" id="KW-0067">ATP-binding</keyword>
<evidence type="ECO:0000313" key="6">
    <source>
        <dbReference type="EMBL" id="XBY43022.1"/>
    </source>
</evidence>
<dbReference type="Gene3D" id="2.60.200.40">
    <property type="match status" value="1"/>
</dbReference>
<feature type="domain" description="DAGKc" evidence="5">
    <location>
        <begin position="7"/>
        <end position="134"/>
    </location>
</feature>
<dbReference type="InterPro" id="IPR017438">
    <property type="entry name" value="ATP-NAD_kinase_N"/>
</dbReference>
<evidence type="ECO:0000256" key="1">
    <source>
        <dbReference type="ARBA" id="ARBA00022679"/>
    </source>
</evidence>
<organism evidence="6">
    <name type="scientific">Methyloraptor flagellatus</name>
    <dbReference type="NCBI Taxonomy" id="3162530"/>
    <lineage>
        <taxon>Bacteria</taxon>
        <taxon>Pseudomonadati</taxon>
        <taxon>Pseudomonadota</taxon>
        <taxon>Alphaproteobacteria</taxon>
        <taxon>Hyphomicrobiales</taxon>
        <taxon>Ancalomicrobiaceae</taxon>
        <taxon>Methyloraptor</taxon>
    </lineage>
</organism>
<dbReference type="InterPro" id="IPR050187">
    <property type="entry name" value="Lipid_Phosphate_FormReg"/>
</dbReference>
<evidence type="ECO:0000256" key="3">
    <source>
        <dbReference type="ARBA" id="ARBA00022777"/>
    </source>
</evidence>
<sequence>MHATRIERPSRLLVVANAKSRNGGGPLDAALERFDAAGIGHELVRPDGPSDMAEAIRDARDRVDAVVVAGGDGTMNAAAPAIIETHLPLGVLPAGTANDLARTLGLPVDLAAAADVIAAGGVTPIDLGEVNGHPFFNVASLGLSAELARRLSGEDKRRFGRLSYALAALRTLVAARPFHAEITEEGGAHVRVKTLQIAVGNGRYYGGGMAVTDDAMIDDGHLDLYSLEMKAVWKLALMLPSFRAGRHGLWREVRTARGTRFRVRTRKHRPVNTDGELVTFTPAEFRILPRAVRVFVPTTAPA</sequence>
<protein>
    <submittedName>
        <fullName evidence="6">Lipid kinase</fullName>
        <ecNumber evidence="6">2.7.1.-</ecNumber>
    </submittedName>
</protein>
<dbReference type="PANTHER" id="PTHR12358">
    <property type="entry name" value="SPHINGOSINE KINASE"/>
    <property type="match status" value="1"/>
</dbReference>
<dbReference type="InterPro" id="IPR016064">
    <property type="entry name" value="NAD/diacylglycerol_kinase_sf"/>
</dbReference>
<keyword evidence="2" id="KW-0547">Nucleotide-binding</keyword>
<dbReference type="RefSeq" id="WP_407048124.1">
    <property type="nucleotide sequence ID" value="NZ_CP158568.1"/>
</dbReference>
<dbReference type="PANTHER" id="PTHR12358:SF54">
    <property type="entry name" value="SPHINGOSINE KINASE RELATED PROTEIN"/>
    <property type="match status" value="1"/>
</dbReference>
<dbReference type="InterPro" id="IPR005218">
    <property type="entry name" value="Diacylglycerol/lipid_kinase"/>
</dbReference>
<dbReference type="AlphaFoldDB" id="A0AAU7X5P6"/>
<dbReference type="Pfam" id="PF00781">
    <property type="entry name" value="DAGK_cat"/>
    <property type="match status" value="1"/>
</dbReference>
<dbReference type="KEGG" id="mflg:ABS361_12995"/>
<keyword evidence="3 6" id="KW-0418">Kinase</keyword>
<keyword evidence="1 6" id="KW-0808">Transferase</keyword>
<dbReference type="PROSITE" id="PS50146">
    <property type="entry name" value="DAGK"/>
    <property type="match status" value="1"/>
</dbReference>
<dbReference type="InterPro" id="IPR045540">
    <property type="entry name" value="YegS/DAGK_C"/>
</dbReference>
<dbReference type="Pfam" id="PF19279">
    <property type="entry name" value="YegS_C"/>
    <property type="match status" value="1"/>
</dbReference>
<dbReference type="SMART" id="SM00046">
    <property type="entry name" value="DAGKc"/>
    <property type="match status" value="1"/>
</dbReference>
<dbReference type="SUPFAM" id="SSF111331">
    <property type="entry name" value="NAD kinase/diacylglycerol kinase-like"/>
    <property type="match status" value="1"/>
</dbReference>
<evidence type="ECO:0000259" key="5">
    <source>
        <dbReference type="PROSITE" id="PS50146"/>
    </source>
</evidence>
<proteinExistence type="predicted"/>
<dbReference type="GO" id="GO:0005524">
    <property type="term" value="F:ATP binding"/>
    <property type="evidence" value="ECO:0007669"/>
    <property type="project" value="UniProtKB-KW"/>
</dbReference>
<dbReference type="GO" id="GO:0016301">
    <property type="term" value="F:kinase activity"/>
    <property type="evidence" value="ECO:0007669"/>
    <property type="project" value="UniProtKB-KW"/>
</dbReference>
<dbReference type="InterPro" id="IPR001206">
    <property type="entry name" value="Diacylglycerol_kinase_cat_dom"/>
</dbReference>
<name>A0AAU7X5P6_9HYPH</name>
<dbReference type="NCBIfam" id="NF009604">
    <property type="entry name" value="PRK13057.1"/>
    <property type="match status" value="1"/>
</dbReference>
<evidence type="ECO:0000256" key="2">
    <source>
        <dbReference type="ARBA" id="ARBA00022741"/>
    </source>
</evidence>
<dbReference type="Gene3D" id="3.40.50.10330">
    <property type="entry name" value="Probable inorganic polyphosphate/atp-NAD kinase, domain 1"/>
    <property type="match status" value="1"/>
</dbReference>
<gene>
    <name evidence="6" type="ORF">ABS361_12995</name>
</gene>